<dbReference type="PANTHER" id="PTHR12341:SF7">
    <property type="entry name" value="5'-3' EXORIBONUCLEASE 1"/>
    <property type="match status" value="1"/>
</dbReference>
<feature type="domain" description="5'-3' exoribonuclease 1 D1" evidence="8">
    <location>
        <begin position="741"/>
        <end position="818"/>
    </location>
</feature>
<accession>L0AVJ1</accession>
<dbReference type="eggNOG" id="KOG2044">
    <property type="taxonomic scope" value="Eukaryota"/>
</dbReference>
<dbReference type="OrthoDB" id="372487at2759"/>
<dbReference type="EMBL" id="CP001669">
    <property type="protein sequence ID" value="AFZ79041.1"/>
    <property type="molecule type" value="Genomic_DNA"/>
</dbReference>
<dbReference type="PANTHER" id="PTHR12341">
    <property type="entry name" value="5'-&gt;3' EXORIBONUCLEASE"/>
    <property type="match status" value="1"/>
</dbReference>
<evidence type="ECO:0000259" key="9">
    <source>
        <dbReference type="Pfam" id="PF18334"/>
    </source>
</evidence>
<organism evidence="10 11">
    <name type="scientific">Theileria equi strain WA</name>
    <dbReference type="NCBI Taxonomy" id="1537102"/>
    <lineage>
        <taxon>Eukaryota</taxon>
        <taxon>Sar</taxon>
        <taxon>Alveolata</taxon>
        <taxon>Apicomplexa</taxon>
        <taxon>Aconoidasida</taxon>
        <taxon>Piroplasmida</taxon>
        <taxon>Theileriidae</taxon>
        <taxon>Theileria</taxon>
    </lineage>
</organism>
<dbReference type="InterPro" id="IPR027073">
    <property type="entry name" value="5_3_exoribonuclease"/>
</dbReference>
<dbReference type="InterPro" id="IPR041385">
    <property type="entry name" value="SH3_12"/>
</dbReference>
<feature type="domain" description="Xrn1 helical" evidence="6">
    <location>
        <begin position="547"/>
        <end position="632"/>
    </location>
</feature>
<dbReference type="CDD" id="cd18673">
    <property type="entry name" value="PIN_XRN1-2-like"/>
    <property type="match status" value="1"/>
</dbReference>
<dbReference type="Gene3D" id="2.30.30.750">
    <property type="match status" value="1"/>
</dbReference>
<dbReference type="Pfam" id="PF03159">
    <property type="entry name" value="XRN_N"/>
    <property type="match status" value="1"/>
</dbReference>
<feature type="domain" description="Exoribonuclease Xrn1 D2/D3" evidence="9">
    <location>
        <begin position="1125"/>
        <end position="1220"/>
    </location>
</feature>
<dbReference type="STRING" id="1537102.L0AVJ1"/>
<evidence type="ECO:0000259" key="6">
    <source>
        <dbReference type="Pfam" id="PF17846"/>
    </source>
</evidence>
<dbReference type="InterPro" id="IPR041412">
    <property type="entry name" value="Xrn1_helical"/>
</dbReference>
<sequence length="1356" mass="155584">MGIPSFFRWLAERYPLICESQIGSASDKVDTFKLLRSTEANNETYDGLYNGFVAPEGFDNLYLDVNGIIHNCSHSDANLCQNIHSEEDIFVSIFHCITNIVNIVRPNKLLYLAVDGVAPTAKINQQRERRFRASAEMENQILVMNSIDIQNGVEEKPNTDEYKFDPLQITPGTPFMERLTLHLQFFAQKMIAENKSWKNLQVVVSGSDVPGEGEHKIMEYIRNDKARRHFEANNSSEDVKECKYTSHCIYGLDADLIILSLITHEPFVCLLRERVMFGQMKNSTKMRMMINMSNYVLLHIGILREYILNDLIENPKLRKDVKIMDRVVDDFVLITLFVGNDFLPHLLLANIPEGGLDAVLGIYKGYITESIKSKPLDSIWLTCDCGEINFDNFLSFITRWAKYETNCIQNKLLAEPAKKNGKVEKSTITVVNNANLKIETDLTEMNTRFPDEPKTVNEWKSRYYFAKLGISDQIGDGTLFKSVSTLVSGYFVGIQWILYYYYRSVPSWSWSLSFKYPPFVHDMLLFLKNARVEYIRKQRHNMSMYSTLSQVMDMKFDISSPITPLEQLMMILPPKASYLLPDVLGKIMNDPKSPLSRYYLTKIEVDMDNTNVKWGGIALLPAVPHGPLLEIMNRNILDERTYPNFENLVNDGILHYMESPYLTEDEKERNKFGLARIYSYNANSSKKLVSSLKFFDDLDSCNVECKPFFNPALKKGHTFPNKLLLTGDEYKVSQIPKNLWFPSLSILPYTTVYKRGVDVFNYKSRHPSLYLTVFQQLNAEGVKNLQSAIRSNIVAVGYPYKHFGKLKSILTPYVKFSESKLTMTNLNELKEIISETEAIFGKTGLIVGLKKEHGPAKSNNSTIYQQNSHLLFKIFQNIPGTSITPNLKSVKLANMMNLDHICENVVVSYSPLDKHMREMKEIKYTLLPLVTFIDHVESSALKLLLEPQSDAGTKMHNTTINQVKQMIALREAIRSHELLHGKYSKPTIKAVCLMEGSMYGRVGIIDTVGQTFDTIAAIFDIPDYKTTIAESAVIEFKQFLVIQQEISDSAHEWTTFDEICALANISTTVANVIFQSLTVGKYKQDIGMNLVSWDYDEKCPLSLPGYTRISDSMDNEIDLVRMVLYSKQCVRLVEEYYNRFPELFSFLEVVELNDKRHIVLNQVYPDLNEEQLEFKLRSIEKFGESQPFKRLKLVKGRYSCLSEDRVEKICEMYDDAQKDKNLCKEYCKFVRVQHLRNLHIPAYNTQIPNQDPADLFLGQSVVYINHNETIPLGTKGTIVGVYTEDNNRSNTIIEVILESPIVSATDLFGRCRKMRGVFVNPSDILTLYPRHVYNTEVYTSINSHYDRNNAGFVTYV</sequence>
<evidence type="ECO:0000256" key="4">
    <source>
        <dbReference type="ARBA" id="ARBA00038299"/>
    </source>
</evidence>
<evidence type="ECO:0000313" key="11">
    <source>
        <dbReference type="Proteomes" id="UP000031512"/>
    </source>
</evidence>
<dbReference type="InterPro" id="IPR041106">
    <property type="entry name" value="XRN1_D2_D3"/>
</dbReference>
<dbReference type="InterPro" id="IPR040992">
    <property type="entry name" value="XRN1_D1"/>
</dbReference>
<feature type="domain" description="Xrn1 helical" evidence="6">
    <location>
        <begin position="324"/>
        <end position="444"/>
    </location>
</feature>
<evidence type="ECO:0000256" key="3">
    <source>
        <dbReference type="ARBA" id="ARBA00022839"/>
    </source>
</evidence>
<evidence type="ECO:0000259" key="7">
    <source>
        <dbReference type="Pfam" id="PF18129"/>
    </source>
</evidence>
<feature type="domain" description="5'-3' exoribonuclease 1 SH3-like" evidence="7">
    <location>
        <begin position="1254"/>
        <end position="1325"/>
    </location>
</feature>
<dbReference type="GO" id="GO:0003723">
    <property type="term" value="F:RNA binding"/>
    <property type="evidence" value="ECO:0007669"/>
    <property type="project" value="TreeGrafter"/>
</dbReference>
<evidence type="ECO:0000256" key="2">
    <source>
        <dbReference type="ARBA" id="ARBA00022801"/>
    </source>
</evidence>
<dbReference type="Pfam" id="PF18334">
    <property type="entry name" value="XRN1_D2_D3"/>
    <property type="match status" value="1"/>
</dbReference>
<dbReference type="GO" id="GO:0005634">
    <property type="term" value="C:nucleus"/>
    <property type="evidence" value="ECO:0007669"/>
    <property type="project" value="TreeGrafter"/>
</dbReference>
<dbReference type="InterPro" id="IPR004859">
    <property type="entry name" value="Xrn1_N"/>
</dbReference>
<dbReference type="Gene3D" id="3.40.50.12390">
    <property type="match status" value="2"/>
</dbReference>
<dbReference type="Pfam" id="PF18129">
    <property type="entry name" value="SH3_12"/>
    <property type="match status" value="1"/>
</dbReference>
<evidence type="ECO:0000313" key="10">
    <source>
        <dbReference type="EMBL" id="AFZ79041.1"/>
    </source>
</evidence>
<name>L0AVJ1_THEEQ</name>
<keyword evidence="2" id="KW-0378">Hydrolase</keyword>
<dbReference type="GO" id="GO:0016075">
    <property type="term" value="P:rRNA catabolic process"/>
    <property type="evidence" value="ECO:0007669"/>
    <property type="project" value="TreeGrafter"/>
</dbReference>
<dbReference type="Pfam" id="PF18332">
    <property type="entry name" value="XRN1_D1"/>
    <property type="match status" value="1"/>
</dbReference>
<gene>
    <name evidence="10" type="ORF">BEWA_018860</name>
</gene>
<feature type="domain" description="Xrn1 helical" evidence="6">
    <location>
        <begin position="458"/>
        <end position="534"/>
    </location>
</feature>
<dbReference type="Proteomes" id="UP000031512">
    <property type="component" value="Chromosome 1"/>
</dbReference>
<evidence type="ECO:0000259" key="5">
    <source>
        <dbReference type="Pfam" id="PF03159"/>
    </source>
</evidence>
<reference evidence="10 11" key="1">
    <citation type="journal article" date="2012" name="BMC Genomics">
        <title>Comparative genomic analysis and phylogenetic position of Theileria equi.</title>
        <authorList>
            <person name="Kappmeyer L.S."/>
            <person name="Thiagarajan M."/>
            <person name="Herndon D.R."/>
            <person name="Ramsay J.D."/>
            <person name="Caler E."/>
            <person name="Djikeng A."/>
            <person name="Gillespie J.J."/>
            <person name="Lau A.O."/>
            <person name="Roalson E.H."/>
            <person name="Silva J.C."/>
            <person name="Silva M.G."/>
            <person name="Suarez C.E."/>
            <person name="Ueti M.W."/>
            <person name="Nene V.M."/>
            <person name="Mealey R.H."/>
            <person name="Knowles D.P."/>
            <person name="Brayton K.A."/>
        </authorList>
    </citation>
    <scope>NUCLEOTIDE SEQUENCE [LARGE SCALE GENOMIC DNA]</scope>
    <source>
        <strain evidence="10 11">WA</strain>
    </source>
</reference>
<dbReference type="RefSeq" id="XP_004828707.1">
    <property type="nucleotide sequence ID" value="XM_004828650.1"/>
</dbReference>
<evidence type="ECO:0000259" key="8">
    <source>
        <dbReference type="Pfam" id="PF18332"/>
    </source>
</evidence>
<evidence type="ECO:0000256" key="1">
    <source>
        <dbReference type="ARBA" id="ARBA00022722"/>
    </source>
</evidence>
<keyword evidence="1" id="KW-0540">Nuclease</keyword>
<keyword evidence="11" id="KW-1185">Reference proteome</keyword>
<comment type="similarity">
    <text evidence="4">Belongs to the 5'-3' exonuclease family.</text>
</comment>
<dbReference type="Pfam" id="PF17846">
    <property type="entry name" value="XRN_M"/>
    <property type="match status" value="3"/>
</dbReference>
<dbReference type="InterPro" id="IPR047008">
    <property type="entry name" value="XRN1_SH3_sf"/>
</dbReference>
<dbReference type="GeneID" id="15807053"/>
<dbReference type="KEGG" id="beq:BEWA_018860"/>
<dbReference type="Gene3D" id="1.25.40.1050">
    <property type="match status" value="1"/>
</dbReference>
<dbReference type="GO" id="GO:0004534">
    <property type="term" value="F:5'-3' RNA exonuclease activity"/>
    <property type="evidence" value="ECO:0007669"/>
    <property type="project" value="TreeGrafter"/>
</dbReference>
<protein>
    <submittedName>
        <fullName evidence="10">5'-3' exoribonuclease 2, putative</fullName>
    </submittedName>
</protein>
<feature type="domain" description="Xrn1 N-terminal" evidence="5">
    <location>
        <begin position="1"/>
        <end position="273"/>
    </location>
</feature>
<proteinExistence type="inferred from homology"/>
<dbReference type="eggNOG" id="KOG2045">
    <property type="taxonomic scope" value="Eukaryota"/>
</dbReference>
<keyword evidence="3" id="KW-0269">Exonuclease</keyword>
<dbReference type="GO" id="GO:0000956">
    <property type="term" value="P:nuclear-transcribed mRNA catabolic process"/>
    <property type="evidence" value="ECO:0007669"/>
    <property type="project" value="TreeGrafter"/>
</dbReference>
<dbReference type="VEuPathDB" id="PiroplasmaDB:BEWA_018860"/>